<sequence length="301" mass="35105">MLNQSNRFYTRVVWFLGFILLLSACEGRPKGVLNKSDMTKVLVDMHKAEAVLSEKGLSYGLYSKKAPYYKYILKKYGITQAEFDSSLVWYTKHPKNFTLVYANVVEELTDFQKEIKNGKYHPVDTMSYRIIKNNVWNQRTKYVLTKDSARTHLAFLIPTQGFMYKDVYVLKFLQCIAPEDSSVRQRIVLRINYWNGKTDSVSKMAYHDSILRRYTFRFPAIRKYKIKSVSGELLSSTAYKGKLNAFVDSISLTREFDYVLQDSLRRMVEKADPKNYEVNGNPAQPLPGRRVIRPNHKILPQ</sequence>
<organism evidence="2 3">
    <name type="scientific">Paludibacter propionicigenes (strain DSM 17365 / JCM 13257 / WB4)</name>
    <dbReference type="NCBI Taxonomy" id="694427"/>
    <lineage>
        <taxon>Bacteria</taxon>
        <taxon>Pseudomonadati</taxon>
        <taxon>Bacteroidota</taxon>
        <taxon>Bacteroidia</taxon>
        <taxon>Bacteroidales</taxon>
        <taxon>Paludibacteraceae</taxon>
        <taxon>Paludibacter</taxon>
    </lineage>
</organism>
<dbReference type="InterPro" id="IPR025381">
    <property type="entry name" value="DUF4296"/>
</dbReference>
<dbReference type="HOGENOM" id="CLU_065523_0_0_10"/>
<dbReference type="AlphaFoldDB" id="E4T519"/>
<keyword evidence="3" id="KW-1185">Reference proteome</keyword>
<evidence type="ECO:0000313" key="2">
    <source>
        <dbReference type="EMBL" id="ADQ79813.1"/>
    </source>
</evidence>
<feature type="domain" description="DUF4296" evidence="1">
    <location>
        <begin position="29"/>
        <end position="113"/>
    </location>
</feature>
<dbReference type="Proteomes" id="UP000008718">
    <property type="component" value="Chromosome"/>
</dbReference>
<dbReference type="Pfam" id="PF14129">
    <property type="entry name" value="DUF4296"/>
    <property type="match status" value="1"/>
</dbReference>
<dbReference type="eggNOG" id="ENOG5033DU3">
    <property type="taxonomic scope" value="Bacteria"/>
</dbReference>
<protein>
    <recommendedName>
        <fullName evidence="1">DUF4296 domain-containing protein</fullName>
    </recommendedName>
</protein>
<dbReference type="KEGG" id="ppn:Palpr_1672"/>
<name>E4T519_PALPW</name>
<dbReference type="RefSeq" id="WP_013445182.1">
    <property type="nucleotide sequence ID" value="NC_014734.1"/>
</dbReference>
<reference key="1">
    <citation type="submission" date="2010-11" db="EMBL/GenBank/DDBJ databases">
        <title>The complete genome of Paludibacter propionicigenes DSM 17365.</title>
        <authorList>
            <consortium name="US DOE Joint Genome Institute (JGI-PGF)"/>
            <person name="Lucas S."/>
            <person name="Copeland A."/>
            <person name="Lapidus A."/>
            <person name="Bruce D."/>
            <person name="Goodwin L."/>
            <person name="Pitluck S."/>
            <person name="Kyrpides N."/>
            <person name="Mavromatis K."/>
            <person name="Ivanova N."/>
            <person name="Munk A.C."/>
            <person name="Brettin T."/>
            <person name="Detter J.C."/>
            <person name="Han C."/>
            <person name="Tapia R."/>
            <person name="Land M."/>
            <person name="Hauser L."/>
            <person name="Markowitz V."/>
            <person name="Cheng J.-F."/>
            <person name="Hugenholtz P."/>
            <person name="Woyke T."/>
            <person name="Wu D."/>
            <person name="Gronow S."/>
            <person name="Wellnitz S."/>
            <person name="Brambilla E."/>
            <person name="Klenk H.-P."/>
            <person name="Eisen J.A."/>
        </authorList>
    </citation>
    <scope>NUCLEOTIDE SEQUENCE</scope>
    <source>
        <strain>WB4</strain>
    </source>
</reference>
<dbReference type="EMBL" id="CP002345">
    <property type="protein sequence ID" value="ADQ79813.1"/>
    <property type="molecule type" value="Genomic_DNA"/>
</dbReference>
<accession>E4T519</accession>
<evidence type="ECO:0000259" key="1">
    <source>
        <dbReference type="Pfam" id="PF14129"/>
    </source>
</evidence>
<reference evidence="2 3" key="2">
    <citation type="journal article" date="2011" name="Stand. Genomic Sci.">
        <title>Complete genome sequence of Paludibacter propionicigenes type strain (WB4).</title>
        <authorList>
            <person name="Gronow S."/>
            <person name="Munk C."/>
            <person name="Lapidus A."/>
            <person name="Nolan M."/>
            <person name="Lucas S."/>
            <person name="Hammon N."/>
            <person name="Deshpande S."/>
            <person name="Cheng J.F."/>
            <person name="Tapia R."/>
            <person name="Han C."/>
            <person name="Goodwin L."/>
            <person name="Pitluck S."/>
            <person name="Liolios K."/>
            <person name="Ivanova N."/>
            <person name="Mavromatis K."/>
            <person name="Mikhailova N."/>
            <person name="Pati A."/>
            <person name="Chen A."/>
            <person name="Palaniappan K."/>
            <person name="Land M."/>
            <person name="Hauser L."/>
            <person name="Chang Y.J."/>
            <person name="Jeffries C.D."/>
            <person name="Brambilla E."/>
            <person name="Rohde M."/>
            <person name="Goker M."/>
            <person name="Detter J.C."/>
            <person name="Woyke T."/>
            <person name="Bristow J."/>
            <person name="Eisen J.A."/>
            <person name="Markowitz V."/>
            <person name="Hugenholtz P."/>
            <person name="Kyrpides N.C."/>
            <person name="Klenk H.P."/>
        </authorList>
    </citation>
    <scope>NUCLEOTIDE SEQUENCE [LARGE SCALE GENOMIC DNA]</scope>
    <source>
        <strain evidence="3">DSM 17365 / JCM 13257 / WB4</strain>
    </source>
</reference>
<dbReference type="PROSITE" id="PS51257">
    <property type="entry name" value="PROKAR_LIPOPROTEIN"/>
    <property type="match status" value="1"/>
</dbReference>
<dbReference type="STRING" id="694427.Palpr_1672"/>
<gene>
    <name evidence="2" type="ordered locus">Palpr_1672</name>
</gene>
<evidence type="ECO:0000313" key="3">
    <source>
        <dbReference type="Proteomes" id="UP000008718"/>
    </source>
</evidence>
<proteinExistence type="predicted"/>